<reference evidence="1 2" key="1">
    <citation type="submission" date="2018-08" db="EMBL/GenBank/DDBJ databases">
        <title>Bacillus phenotypic plasticity.</title>
        <authorList>
            <person name="Hurtado E."/>
        </authorList>
    </citation>
    <scope>NUCLEOTIDE SEQUENCE [LARGE SCALE GENOMIC DNA]</scope>
    <source>
        <strain evidence="1 2">427</strain>
    </source>
</reference>
<sequence length="102" mass="12031">MLQFVTSTLPKLKFILRREEGRADKGDNRALDVLFLDDFKIVVENFEWIKESIENGEDPTEYDFNSWVDALNEYLDCLYDIGDTVTISRDSRINDEKFLWVS</sequence>
<dbReference type="Proteomes" id="UP000324326">
    <property type="component" value="Unassembled WGS sequence"/>
</dbReference>
<protein>
    <submittedName>
        <fullName evidence="1">Uncharacterized protein</fullName>
    </submittedName>
</protein>
<gene>
    <name evidence="1" type="ORF">DX927_00095</name>
</gene>
<dbReference type="AlphaFoldDB" id="A0A5M8S1I5"/>
<evidence type="ECO:0000313" key="1">
    <source>
        <dbReference type="EMBL" id="KAA6453588.1"/>
    </source>
</evidence>
<accession>A0A5M8S1I5</accession>
<proteinExistence type="predicted"/>
<name>A0A5M8S1I5_9BACI</name>
<comment type="caution">
    <text evidence="1">The sequence shown here is derived from an EMBL/GenBank/DDBJ whole genome shotgun (WGS) entry which is preliminary data.</text>
</comment>
<dbReference type="EMBL" id="QSND01000001">
    <property type="protein sequence ID" value="KAA6453588.1"/>
    <property type="molecule type" value="Genomic_DNA"/>
</dbReference>
<evidence type="ECO:0000313" key="2">
    <source>
        <dbReference type="Proteomes" id="UP000324326"/>
    </source>
</evidence>
<organism evidence="1 2">
    <name type="scientific">Bacillus swezeyi</name>
    <dbReference type="NCBI Taxonomy" id="1925020"/>
    <lineage>
        <taxon>Bacteria</taxon>
        <taxon>Bacillati</taxon>
        <taxon>Bacillota</taxon>
        <taxon>Bacilli</taxon>
        <taxon>Bacillales</taxon>
        <taxon>Bacillaceae</taxon>
        <taxon>Bacillus</taxon>
    </lineage>
</organism>